<dbReference type="EMBL" id="VCPC01000003">
    <property type="protein sequence ID" value="TMV11610.1"/>
    <property type="molecule type" value="Genomic_DNA"/>
</dbReference>
<dbReference type="Pfam" id="PF01266">
    <property type="entry name" value="DAO"/>
    <property type="match status" value="1"/>
</dbReference>
<dbReference type="Proteomes" id="UP001191082">
    <property type="component" value="Unassembled WGS sequence"/>
</dbReference>
<evidence type="ECO:0000256" key="1">
    <source>
        <dbReference type="ARBA" id="ARBA00023002"/>
    </source>
</evidence>
<evidence type="ECO:0000259" key="2">
    <source>
        <dbReference type="Pfam" id="PF01266"/>
    </source>
</evidence>
<accession>A0ABY2X8W4</accession>
<keyword evidence="1" id="KW-0560">Oxidoreductase</keyword>
<dbReference type="SUPFAM" id="SSF51905">
    <property type="entry name" value="FAD/NAD(P)-binding domain"/>
    <property type="match status" value="1"/>
</dbReference>
<dbReference type="InterPro" id="IPR006076">
    <property type="entry name" value="FAD-dep_OxRdtase"/>
</dbReference>
<evidence type="ECO:0000313" key="4">
    <source>
        <dbReference type="Proteomes" id="UP001191082"/>
    </source>
</evidence>
<gene>
    <name evidence="3" type="ORF">FGK64_15150</name>
</gene>
<keyword evidence="4" id="KW-1185">Reference proteome</keyword>
<sequence length="490" mass="52939">MPMPAAPTPCAASRWSLTRCRCCGPCSRPASTVSPNWGLRRGSPPRATATAGPCGTSAMRGQSVYWDQIDAPAPTPAPEMPRAVDVAVIGAGYTGLTVAIHLARAGRRVAVLDAGRIGAGCSSRNGGMVGPSFHKLGSAGLLARYGEEKTLALMREGILALDHFEQFVADEGLDCDLQMRGRFRGARTRADYESTARECNWLGRNLGLPTDMVPQSDQRGEIGSDFYRGGVIYHRDGGIHPRKLVLELARKAAEAGALLLPDCAVSAMRRDLKGVELMTARDVLRADEVVVATNAYADSRTPQMAKRIVRIETAAVATPELSPELMASLTPKGRMFGESGRIFMWFRPTPDGKRFIFGGRIGGAGASPTARKAAFAASVKRVFPQLDPVEFDHAWSGYVAYTPDHSPHLGQIDDGVWIAGGYCGSGVTRSVYFGAKLARRMLRQPGGETAFDDLPFSPVPFRPFAGLGARALTRWYAWQDARDLRRRDTD</sequence>
<dbReference type="InterPro" id="IPR036188">
    <property type="entry name" value="FAD/NAD-bd_sf"/>
</dbReference>
<feature type="domain" description="FAD dependent oxidoreductase" evidence="2">
    <location>
        <begin position="85"/>
        <end position="439"/>
    </location>
</feature>
<protein>
    <submittedName>
        <fullName evidence="3">FAD-binding oxidoreductase</fullName>
    </submittedName>
</protein>
<proteinExistence type="predicted"/>
<dbReference type="PANTHER" id="PTHR13847:SF281">
    <property type="entry name" value="FAD DEPENDENT OXIDOREDUCTASE DOMAIN-CONTAINING PROTEIN"/>
    <property type="match status" value="1"/>
</dbReference>
<reference evidence="3 4" key="1">
    <citation type="submission" date="2019-05" db="EMBL/GenBank/DDBJ databases">
        <title>Marivita sp. nov. isolated from sea sediment.</title>
        <authorList>
            <person name="Kim W."/>
        </authorList>
    </citation>
    <scope>NUCLEOTIDE SEQUENCE [LARGE SCALE GENOMIC DNA]</scope>
    <source>
        <strain evidence="3 4">CAU 1492</strain>
    </source>
</reference>
<dbReference type="Gene3D" id="3.30.9.10">
    <property type="entry name" value="D-Amino Acid Oxidase, subunit A, domain 2"/>
    <property type="match status" value="1"/>
</dbReference>
<evidence type="ECO:0000313" key="3">
    <source>
        <dbReference type="EMBL" id="TMV11610.1"/>
    </source>
</evidence>
<organism evidence="3 4">
    <name type="scientific">Arenibacterium halophilum</name>
    <dbReference type="NCBI Taxonomy" id="2583821"/>
    <lineage>
        <taxon>Bacteria</taxon>
        <taxon>Pseudomonadati</taxon>
        <taxon>Pseudomonadota</taxon>
        <taxon>Alphaproteobacteria</taxon>
        <taxon>Rhodobacterales</taxon>
        <taxon>Paracoccaceae</taxon>
        <taxon>Arenibacterium</taxon>
    </lineage>
</organism>
<dbReference type="PANTHER" id="PTHR13847">
    <property type="entry name" value="SARCOSINE DEHYDROGENASE-RELATED"/>
    <property type="match status" value="1"/>
</dbReference>
<comment type="caution">
    <text evidence="3">The sequence shown here is derived from an EMBL/GenBank/DDBJ whole genome shotgun (WGS) entry which is preliminary data.</text>
</comment>
<dbReference type="Gene3D" id="3.50.50.60">
    <property type="entry name" value="FAD/NAD(P)-binding domain"/>
    <property type="match status" value="1"/>
</dbReference>
<name>A0ABY2X8W4_9RHOB</name>